<comment type="subcellular location">
    <subcellularLocation>
        <location evidence="2">Cell membrane</location>
        <topology evidence="2">Multi-pass membrane protein</topology>
    </subcellularLocation>
    <subcellularLocation>
        <location evidence="1">Cytoplasm</location>
        <location evidence="1">Cytosol</location>
    </subcellularLocation>
</comment>
<dbReference type="GO" id="GO:0042742">
    <property type="term" value="P:defense response to bacterium"/>
    <property type="evidence" value="ECO:0007669"/>
    <property type="project" value="TreeGrafter"/>
</dbReference>
<feature type="region of interest" description="Disordered" evidence="12">
    <location>
        <begin position="276"/>
        <end position="304"/>
    </location>
</feature>
<organism evidence="15 16">
    <name type="scientific">Myodes glareolus</name>
    <name type="common">Bank vole</name>
    <name type="synonym">Clethrionomys glareolus</name>
    <dbReference type="NCBI Taxonomy" id="447135"/>
    <lineage>
        <taxon>Eukaryota</taxon>
        <taxon>Metazoa</taxon>
        <taxon>Chordata</taxon>
        <taxon>Craniata</taxon>
        <taxon>Vertebrata</taxon>
        <taxon>Euteleostomi</taxon>
        <taxon>Mammalia</taxon>
        <taxon>Eutheria</taxon>
        <taxon>Euarchontoglires</taxon>
        <taxon>Glires</taxon>
        <taxon>Rodentia</taxon>
        <taxon>Myomorpha</taxon>
        <taxon>Muroidea</taxon>
        <taxon>Cricetidae</taxon>
        <taxon>Arvicolinae</taxon>
        <taxon>Myodes</taxon>
    </lineage>
</organism>
<feature type="compositionally biased region" description="Polar residues" evidence="12">
    <location>
        <begin position="287"/>
        <end position="297"/>
    </location>
</feature>
<dbReference type="InterPro" id="IPR041263">
    <property type="entry name" value="Gasdermin_PUB"/>
</dbReference>
<evidence type="ECO:0000256" key="3">
    <source>
        <dbReference type="ARBA" id="ARBA00009279"/>
    </source>
</evidence>
<dbReference type="PANTHER" id="PTHR16399">
    <property type="entry name" value="GASDERMIN"/>
    <property type="match status" value="1"/>
</dbReference>
<keyword evidence="6" id="KW-0963">Cytoplasm</keyword>
<evidence type="ECO:0000256" key="4">
    <source>
        <dbReference type="ARBA" id="ARBA00022452"/>
    </source>
</evidence>
<keyword evidence="7" id="KW-1210">Necrosis</keyword>
<protein>
    <recommendedName>
        <fullName evidence="17">Gasdermin-D</fullName>
    </recommendedName>
</protein>
<dbReference type="EMBL" id="JBBHLL010000629">
    <property type="protein sequence ID" value="KAK7799226.1"/>
    <property type="molecule type" value="Genomic_DNA"/>
</dbReference>
<evidence type="ECO:0000256" key="5">
    <source>
        <dbReference type="ARBA" id="ARBA00022475"/>
    </source>
</evidence>
<evidence type="ECO:0000256" key="2">
    <source>
        <dbReference type="ARBA" id="ARBA00004651"/>
    </source>
</evidence>
<dbReference type="GO" id="GO:0070273">
    <property type="term" value="F:phosphatidylinositol-4-phosphate binding"/>
    <property type="evidence" value="ECO:0007669"/>
    <property type="project" value="TreeGrafter"/>
</dbReference>
<dbReference type="GO" id="GO:0005886">
    <property type="term" value="C:plasma membrane"/>
    <property type="evidence" value="ECO:0007669"/>
    <property type="project" value="UniProtKB-SubCell"/>
</dbReference>
<reference evidence="15 16" key="1">
    <citation type="journal article" date="2023" name="bioRxiv">
        <title>Conserved and derived expression patterns and positive selection on dental genes reveal complex evolutionary context of ever-growing rodent molars.</title>
        <authorList>
            <person name="Calamari Z.T."/>
            <person name="Song A."/>
            <person name="Cohen E."/>
            <person name="Akter M."/>
            <person name="Roy R.D."/>
            <person name="Hallikas O."/>
            <person name="Christensen M.M."/>
            <person name="Li P."/>
            <person name="Marangoni P."/>
            <person name="Jernvall J."/>
            <person name="Klein O.D."/>
        </authorList>
    </citation>
    <scope>NUCLEOTIDE SEQUENCE [LARGE SCALE GENOMIC DNA]</scope>
    <source>
        <strain evidence="15">V071</strain>
    </source>
</reference>
<evidence type="ECO:0000256" key="7">
    <source>
        <dbReference type="ARBA" id="ARBA00022590"/>
    </source>
</evidence>
<dbReference type="GO" id="GO:0012501">
    <property type="term" value="P:programmed cell death"/>
    <property type="evidence" value="ECO:0007669"/>
    <property type="project" value="UniProtKB-KW"/>
</dbReference>
<dbReference type="PANTHER" id="PTHR16399:SF15">
    <property type="entry name" value="GASDERMIN-D"/>
    <property type="match status" value="1"/>
</dbReference>
<evidence type="ECO:0000256" key="6">
    <source>
        <dbReference type="ARBA" id="ARBA00022490"/>
    </source>
</evidence>
<sequence length="523" mass="58416">MPSVFVEVARSVLKEVYHKKELTPVDSLGNSTRFRPYCLLSKKLSSSWFWKSHYRCVNLSIKDILEPNAPEPEPECCGPFHISIDVDGNIKARMALAGTGHGEISGAAAVSNSCNVKVRILRVAQNTWEFLQHERCLRQPEHRILQQLRSHGDDVFVVTEVLQTEEEVQVTKTYSREGLGQFAVPGAFLKGEGGGQLSRKKTVTIPAGSVLAFRVTQLLIDPTWDILLFPDEKKRTFELPPSKYDQSRHSFSLLAILQPKAAELRAAEGQYTPVHPETSIELPMRLTSGSDSPPQRQTKPHRNQRVQLTVPQEQIHEEQVARKDFQGLRAEVKAGCTQLRYLGMELRQQLLMDIGRILHDQPSMEALEATLGQALCVGEEVEPLDGPAGSILECLMLPYGELLQELAAPIFYLLGALTVLSETQQQLLANALETTVLPKQLELVEHILEKSSPWQKQRTVALPPRLLGNSWHEEAPIWILLEECGLTLRVDTPQVHWEPTSQGPTCALYASLALLSSLSQGSY</sequence>
<dbReference type="InterPro" id="IPR007677">
    <property type="entry name" value="Gasdermin"/>
</dbReference>
<gene>
    <name evidence="15" type="ORF">U0070_023679</name>
</gene>
<proteinExistence type="inferred from homology"/>
<dbReference type="Proteomes" id="UP001488838">
    <property type="component" value="Unassembled WGS sequence"/>
</dbReference>
<accession>A0AAW0HA79</accession>
<dbReference type="GO" id="GO:0070269">
    <property type="term" value="P:pyroptotic inflammatory response"/>
    <property type="evidence" value="ECO:0007669"/>
    <property type="project" value="TreeGrafter"/>
</dbReference>
<evidence type="ECO:0000256" key="10">
    <source>
        <dbReference type="ARBA" id="ARBA00023139"/>
    </source>
</evidence>
<evidence type="ECO:0000256" key="1">
    <source>
        <dbReference type="ARBA" id="ARBA00004514"/>
    </source>
</evidence>
<evidence type="ECO:0000256" key="9">
    <source>
        <dbReference type="ARBA" id="ARBA00023136"/>
    </source>
</evidence>
<comment type="similarity">
    <text evidence="3">Belongs to the gasdermin family.</text>
</comment>
<evidence type="ECO:0000256" key="8">
    <source>
        <dbReference type="ARBA" id="ARBA00022692"/>
    </source>
</evidence>
<keyword evidence="8" id="KW-0812">Transmembrane</keyword>
<dbReference type="GO" id="GO:0005546">
    <property type="term" value="F:phosphatidylinositol-4,5-bisphosphate binding"/>
    <property type="evidence" value="ECO:0007669"/>
    <property type="project" value="TreeGrafter"/>
</dbReference>
<keyword evidence="10" id="KW-0564">Palmitate</keyword>
<evidence type="ECO:0000259" key="13">
    <source>
        <dbReference type="Pfam" id="PF04598"/>
    </source>
</evidence>
<name>A0AAW0HA79_MYOGA</name>
<evidence type="ECO:0008006" key="17">
    <source>
        <dbReference type="Google" id="ProtNLM"/>
    </source>
</evidence>
<evidence type="ECO:0000259" key="14">
    <source>
        <dbReference type="Pfam" id="PF17708"/>
    </source>
</evidence>
<dbReference type="Pfam" id="PF04598">
    <property type="entry name" value="Gasdermin"/>
    <property type="match status" value="1"/>
</dbReference>
<feature type="domain" description="Gasdermin PUB" evidence="14">
    <location>
        <begin position="324"/>
        <end position="495"/>
    </location>
</feature>
<feature type="domain" description="Gasdermin pore forming" evidence="13">
    <location>
        <begin position="5"/>
        <end position="238"/>
    </location>
</feature>
<keyword evidence="9" id="KW-0472">Membrane</keyword>
<evidence type="ECO:0000313" key="15">
    <source>
        <dbReference type="EMBL" id="KAK7799226.1"/>
    </source>
</evidence>
<keyword evidence="11" id="KW-0449">Lipoprotein</keyword>
<keyword evidence="4" id="KW-1134">Transmembrane beta strand</keyword>
<dbReference type="AlphaFoldDB" id="A0AAW0HA79"/>
<dbReference type="Pfam" id="PF17708">
    <property type="entry name" value="Gasdermin_C"/>
    <property type="match status" value="1"/>
</dbReference>
<comment type="caution">
    <text evidence="15">The sequence shown here is derived from an EMBL/GenBank/DDBJ whole genome shotgun (WGS) entry which is preliminary data.</text>
</comment>
<keyword evidence="16" id="KW-1185">Reference proteome</keyword>
<keyword evidence="5" id="KW-1003">Cell membrane</keyword>
<dbReference type="GO" id="GO:0001786">
    <property type="term" value="F:phosphatidylserine binding"/>
    <property type="evidence" value="ECO:0007669"/>
    <property type="project" value="TreeGrafter"/>
</dbReference>
<dbReference type="GO" id="GO:0072559">
    <property type="term" value="C:NLRP3 inflammasome complex"/>
    <property type="evidence" value="ECO:0007669"/>
    <property type="project" value="TreeGrafter"/>
</dbReference>
<evidence type="ECO:0000256" key="12">
    <source>
        <dbReference type="SAM" id="MobiDB-lite"/>
    </source>
</evidence>
<evidence type="ECO:0000256" key="11">
    <source>
        <dbReference type="ARBA" id="ARBA00023288"/>
    </source>
</evidence>
<dbReference type="InterPro" id="IPR040460">
    <property type="entry name" value="Gasdermin_pore"/>
</dbReference>
<evidence type="ECO:0000313" key="16">
    <source>
        <dbReference type="Proteomes" id="UP001488838"/>
    </source>
</evidence>